<feature type="compositionally biased region" description="Polar residues" evidence="1">
    <location>
        <begin position="203"/>
        <end position="219"/>
    </location>
</feature>
<name>A0A6V8HAQ7_TALPI</name>
<dbReference type="Proteomes" id="UP000053095">
    <property type="component" value="Unassembled WGS sequence"/>
</dbReference>
<feature type="compositionally biased region" description="Basic and acidic residues" evidence="1">
    <location>
        <begin position="568"/>
        <end position="591"/>
    </location>
</feature>
<comment type="caution">
    <text evidence="2">The sequence shown here is derived from an EMBL/GenBank/DDBJ whole genome shotgun (WGS) entry which is preliminary data.</text>
</comment>
<dbReference type="AlphaFoldDB" id="A0A6V8HAQ7"/>
<feature type="region of interest" description="Disordered" evidence="1">
    <location>
        <begin position="558"/>
        <end position="674"/>
    </location>
</feature>
<evidence type="ECO:0000256" key="1">
    <source>
        <dbReference type="SAM" id="MobiDB-lite"/>
    </source>
</evidence>
<feature type="compositionally biased region" description="Polar residues" evidence="1">
    <location>
        <begin position="79"/>
        <end position="97"/>
    </location>
</feature>
<feature type="region of interest" description="Disordered" evidence="1">
    <location>
        <begin position="142"/>
        <end position="543"/>
    </location>
</feature>
<feature type="compositionally biased region" description="Low complexity" evidence="1">
    <location>
        <begin position="179"/>
        <end position="202"/>
    </location>
</feature>
<dbReference type="EMBL" id="DF933829">
    <property type="protein sequence ID" value="GAM38510.1"/>
    <property type="molecule type" value="Genomic_DNA"/>
</dbReference>
<organism evidence="2 3">
    <name type="scientific">Talaromyces pinophilus</name>
    <name type="common">Penicillium pinophilum</name>
    <dbReference type="NCBI Taxonomy" id="128442"/>
    <lineage>
        <taxon>Eukaryota</taxon>
        <taxon>Fungi</taxon>
        <taxon>Dikarya</taxon>
        <taxon>Ascomycota</taxon>
        <taxon>Pezizomycotina</taxon>
        <taxon>Eurotiomycetes</taxon>
        <taxon>Eurotiomycetidae</taxon>
        <taxon>Eurotiales</taxon>
        <taxon>Trichocomaceae</taxon>
        <taxon>Talaromyces</taxon>
        <taxon>Talaromyces sect. Talaromyces</taxon>
    </lineage>
</organism>
<feature type="compositionally biased region" description="Basic and acidic residues" evidence="1">
    <location>
        <begin position="661"/>
        <end position="674"/>
    </location>
</feature>
<evidence type="ECO:0008006" key="4">
    <source>
        <dbReference type="Google" id="ProtNLM"/>
    </source>
</evidence>
<feature type="compositionally biased region" description="Basic and acidic residues" evidence="1">
    <location>
        <begin position="606"/>
        <end position="621"/>
    </location>
</feature>
<proteinExistence type="predicted"/>
<gene>
    <name evidence="2" type="ORF">TCE0_033f09285</name>
</gene>
<sequence length="674" mass="71988">MAALPASGGVRSLLAKFENSNNNNNNNHPDVSPSRGRPPADSQDNATNRPLSKVRASFVSVERNGQGSPTPGALRRTESYNTDVDSNQRSATVSPTGQLERVETASASPFSPSPHKIRTALAAFQGDRVESVTAKLASLAVKENVQPPTVTEKSETKPETKPESKPELLEAAIIEKPATKPTPAATTKQAAPPKAIKKSASTMSMAKDSSANKNLTRSATTKEKKPVSTPTRSATTTTRPTAHSDKPATRTTAVRSSAPTARTERSSTPSHEAAKKHTVQPSPKTKPSSKSPTRPVRLPASLVTPTAASAARTGTLARSQSHVNLRSSPKAEPAKTLSRKPSTLRPDTSRLAHHTIPDRPRSRMSTTSSRAPGEESFLARMMRPTASSASKMHDKVEPRSPPRLAKAVKLSPKKDILAKTVEDRKEKHEKSVQDPTPATPEVKIERVATDQTAIKEEIPVENGHQIEESTAPVVEDPQKGVEVPIAEPSSDPILTAPAVEPAAESSSEPVVEEPKAEATTTESLTEPSIKEEVTEDLQTEATPFEDATAIADKGLALVPETVPEEPEVDVKEAAPEITTEKEQLHDNKQDTIVEPAAEVTFPQAEVKPEEAPETHEVETAKPEQPAEEAAPAASEDTPDEAVVKAEEPEQSTSAEEPLESTGEKAEEKKVEGDN</sequence>
<feature type="compositionally biased region" description="Basic and acidic residues" evidence="1">
    <location>
        <begin position="442"/>
        <end position="458"/>
    </location>
</feature>
<feature type="compositionally biased region" description="Low complexity" evidence="1">
    <location>
        <begin position="281"/>
        <end position="293"/>
    </location>
</feature>
<feature type="compositionally biased region" description="Basic and acidic residues" evidence="1">
    <location>
        <begin position="412"/>
        <end position="432"/>
    </location>
</feature>
<keyword evidence="3" id="KW-1185">Reference proteome</keyword>
<feature type="compositionally biased region" description="Basic and acidic residues" evidence="1">
    <location>
        <begin position="391"/>
        <end position="400"/>
    </location>
</feature>
<evidence type="ECO:0000313" key="3">
    <source>
        <dbReference type="Proteomes" id="UP000053095"/>
    </source>
</evidence>
<protein>
    <recommendedName>
        <fullName evidence="4">Mucin-7</fullName>
    </recommendedName>
</protein>
<feature type="compositionally biased region" description="Polar residues" evidence="1">
    <location>
        <begin position="316"/>
        <end position="327"/>
    </location>
</feature>
<reference evidence="3" key="1">
    <citation type="journal article" date="2015" name="Genome Announc.">
        <title>Draft genome sequence of Talaromyces cellulolyticus strain Y-94, a source of lignocellulosic biomass-degrading enzymes.</title>
        <authorList>
            <person name="Fujii T."/>
            <person name="Koike H."/>
            <person name="Sawayama S."/>
            <person name="Yano S."/>
            <person name="Inoue H."/>
        </authorList>
    </citation>
    <scope>NUCLEOTIDE SEQUENCE [LARGE SCALE GENOMIC DNA]</scope>
    <source>
        <strain evidence="3">Y-94</strain>
    </source>
</reference>
<feature type="compositionally biased region" description="Basic and acidic residues" evidence="1">
    <location>
        <begin position="152"/>
        <end position="168"/>
    </location>
</feature>
<evidence type="ECO:0000313" key="2">
    <source>
        <dbReference type="EMBL" id="GAM38510.1"/>
    </source>
</evidence>
<feature type="compositionally biased region" description="Polar residues" evidence="1">
    <location>
        <begin position="249"/>
        <end position="270"/>
    </location>
</feature>
<feature type="compositionally biased region" description="Low complexity" evidence="1">
    <location>
        <begin position="496"/>
        <end position="509"/>
    </location>
</feature>
<accession>A0A6V8HAQ7</accession>
<feature type="compositionally biased region" description="Basic and acidic residues" evidence="1">
    <location>
        <begin position="347"/>
        <end position="361"/>
    </location>
</feature>
<feature type="region of interest" description="Disordered" evidence="1">
    <location>
        <begin position="14"/>
        <end position="115"/>
    </location>
</feature>
<feature type="compositionally biased region" description="Low complexity" evidence="1">
    <location>
        <begin position="228"/>
        <end position="241"/>
    </location>
</feature>